<evidence type="ECO:0000256" key="5">
    <source>
        <dbReference type="SAM" id="MobiDB-lite"/>
    </source>
</evidence>
<sequence>CLGDAAFRAAALISDDKLEDLSEANPFSFKEFLKTKNLGLSKEDTDGRVYSKEATRHALGLDRDSPASQTAGYGLDYQQPFFEDPTGAGDLLDEDEDEDEGWHGAYLPSTVEQTHSSRGAASTSPCSTYVSFFSNPSELVGPESLPSWTPSDAELRGSPAGSPSTDFAAHGEALGDRRLRTLQISYEALKDENSKLRRKLTEVQSFSETQTEMVRTLERQLEAKMMKEERDFHDLESAVRQVEQNLELMTVGRRALPAAGGEGRGSSRPGRGVAPRRGPGRPSVGCGGTGAPDPGAGAPAARRRRLLCPRPHVRGTSLCLFVFLPFSLSFSCVRVWGGMAEACGEGRKSRRETEAGSELAPGDSRDTPTTVRAARVPDKTPKGLCAFFPAPATEPQISREGFPLGP</sequence>
<dbReference type="PANTHER" id="PTHR31259">
    <property type="entry name" value="ENDOSOME-ASSOCIATED TRAFFICKING REGULATOR 1"/>
    <property type="match status" value="1"/>
</dbReference>
<feature type="compositionally biased region" description="Low complexity" evidence="5">
    <location>
        <begin position="266"/>
        <end position="284"/>
    </location>
</feature>
<feature type="coiled-coil region" evidence="4">
    <location>
        <begin position="179"/>
        <end position="245"/>
    </location>
</feature>
<dbReference type="AlphaFoldDB" id="A0A8D0QSQ9"/>
<dbReference type="Ensembl" id="ENSSSCT00025015651.1">
    <property type="protein sequence ID" value="ENSSSCP00025006192.1"/>
    <property type="gene ID" value="ENSSSCG00025011866.1"/>
</dbReference>
<name>A0A8D0QSQ9_PIG</name>
<feature type="compositionally biased region" description="Acidic residues" evidence="5">
    <location>
        <begin position="91"/>
        <end position="100"/>
    </location>
</feature>
<dbReference type="InterPro" id="IPR026757">
    <property type="entry name" value="ENTR1"/>
</dbReference>
<evidence type="ECO:0000256" key="1">
    <source>
        <dbReference type="ARBA" id="ARBA00007791"/>
    </source>
</evidence>
<feature type="region of interest" description="Disordered" evidence="5">
    <location>
        <begin position="256"/>
        <end position="299"/>
    </location>
</feature>
<proteinExistence type="inferred from homology"/>
<evidence type="ECO:0000256" key="4">
    <source>
        <dbReference type="SAM" id="Coils"/>
    </source>
</evidence>
<evidence type="ECO:0000313" key="6">
    <source>
        <dbReference type="Ensembl" id="ENSSSCP00025006192.1"/>
    </source>
</evidence>
<feature type="region of interest" description="Disordered" evidence="5">
    <location>
        <begin position="84"/>
        <end position="103"/>
    </location>
</feature>
<feature type="compositionally biased region" description="Basic and acidic residues" evidence="5">
    <location>
        <begin position="344"/>
        <end position="354"/>
    </location>
</feature>
<dbReference type="Proteomes" id="UP000694727">
    <property type="component" value="Unplaced"/>
</dbReference>
<organism evidence="6 7">
    <name type="scientific">Sus scrofa</name>
    <name type="common">Pig</name>
    <dbReference type="NCBI Taxonomy" id="9823"/>
    <lineage>
        <taxon>Eukaryota</taxon>
        <taxon>Metazoa</taxon>
        <taxon>Chordata</taxon>
        <taxon>Craniata</taxon>
        <taxon>Vertebrata</taxon>
        <taxon>Euteleostomi</taxon>
        <taxon>Mammalia</taxon>
        <taxon>Eutheria</taxon>
        <taxon>Laurasiatheria</taxon>
        <taxon>Artiodactyla</taxon>
        <taxon>Suina</taxon>
        <taxon>Suidae</taxon>
        <taxon>Sus</taxon>
    </lineage>
</organism>
<comment type="similarity">
    <text evidence="1">Belongs to the ENTR1 family.</text>
</comment>
<evidence type="ECO:0000313" key="7">
    <source>
        <dbReference type="Proteomes" id="UP000694727"/>
    </source>
</evidence>
<keyword evidence="3 4" id="KW-0175">Coiled coil</keyword>
<feature type="region of interest" description="Disordered" evidence="5">
    <location>
        <begin position="140"/>
        <end position="169"/>
    </location>
</feature>
<accession>A0A8D0QSQ9</accession>
<evidence type="ECO:0000256" key="2">
    <source>
        <dbReference type="ARBA" id="ARBA00016007"/>
    </source>
</evidence>
<dbReference type="PANTHER" id="PTHR31259:SF3">
    <property type="entry name" value="ENDOSOME-ASSOCIATED-TRAFFICKING REGULATOR 1"/>
    <property type="match status" value="1"/>
</dbReference>
<feature type="region of interest" description="Disordered" evidence="5">
    <location>
        <begin position="343"/>
        <end position="375"/>
    </location>
</feature>
<evidence type="ECO:0000256" key="3">
    <source>
        <dbReference type="ARBA" id="ARBA00023054"/>
    </source>
</evidence>
<reference evidence="6" key="1">
    <citation type="submission" date="2025-08" db="UniProtKB">
        <authorList>
            <consortium name="Ensembl"/>
        </authorList>
    </citation>
    <scope>IDENTIFICATION</scope>
</reference>
<gene>
    <name evidence="6" type="primary">ENTR1</name>
</gene>
<protein>
    <recommendedName>
        <fullName evidence="2">Endosome-associated-trafficking regulator 1</fullName>
    </recommendedName>
</protein>